<dbReference type="EMBL" id="BEGY01000129">
    <property type="protein sequence ID" value="GAX84588.1"/>
    <property type="molecule type" value="Genomic_DNA"/>
</dbReference>
<evidence type="ECO:0000313" key="3">
    <source>
        <dbReference type="EMBL" id="GAX84588.1"/>
    </source>
</evidence>
<comment type="caution">
    <text evidence="3">The sequence shown here is derived from an EMBL/GenBank/DDBJ whole genome shotgun (WGS) entry which is preliminary data.</text>
</comment>
<gene>
    <name evidence="3" type="ORF">CEUSTIGMA_g12009.t1</name>
</gene>
<evidence type="ECO:0000256" key="1">
    <source>
        <dbReference type="SAM" id="MobiDB-lite"/>
    </source>
</evidence>
<dbReference type="Proteomes" id="UP000232323">
    <property type="component" value="Unassembled WGS sequence"/>
</dbReference>
<dbReference type="Pfam" id="PF25306">
    <property type="entry name" value="DUF7880"/>
    <property type="match status" value="1"/>
</dbReference>
<keyword evidence="4" id="KW-1185">Reference proteome</keyword>
<organism evidence="3 4">
    <name type="scientific">Chlamydomonas eustigma</name>
    <dbReference type="NCBI Taxonomy" id="1157962"/>
    <lineage>
        <taxon>Eukaryota</taxon>
        <taxon>Viridiplantae</taxon>
        <taxon>Chlorophyta</taxon>
        <taxon>core chlorophytes</taxon>
        <taxon>Chlorophyceae</taxon>
        <taxon>CS clade</taxon>
        <taxon>Chlamydomonadales</taxon>
        <taxon>Chlamydomonadaceae</taxon>
        <taxon>Chlamydomonas</taxon>
    </lineage>
</organism>
<dbReference type="PANTHER" id="PTHR36014:SF1">
    <property type="entry name" value="OS03G0176700 PROTEIN"/>
    <property type="match status" value="1"/>
</dbReference>
<dbReference type="PANTHER" id="PTHR36014">
    <property type="entry name" value="OS03G0176600 PROTEIN"/>
    <property type="match status" value="1"/>
</dbReference>
<accession>A0A250XNE3</accession>
<dbReference type="InterPro" id="IPR057202">
    <property type="entry name" value="DUF7880"/>
</dbReference>
<sequence length="239" mass="26192">MQVKARSGSRSSGLSRQLTSLRRSTCSRGDLVTVKSNIGRREIIKNGLLISASVWLNVGSSSARGLDRYIRKKALDGLDTYVPLALVARQQLEDARKVMEVDVKAARALLRSGAFNGLRENIRAIGEYAALNQKEVNASQLVGSFFSTLDSYDRLLYEAVQREKTAATAEGSTVLDVQEAEKRWNATLVALDNLLQTVPEDVMKRSKLILASTNSEEEGPSRSDGSAAEDDKLLKSLLF</sequence>
<evidence type="ECO:0000259" key="2">
    <source>
        <dbReference type="Pfam" id="PF25306"/>
    </source>
</evidence>
<protein>
    <recommendedName>
        <fullName evidence="2">DUF7880 domain-containing protein</fullName>
    </recommendedName>
</protein>
<dbReference type="AlphaFoldDB" id="A0A250XNE3"/>
<evidence type="ECO:0000313" key="4">
    <source>
        <dbReference type="Proteomes" id="UP000232323"/>
    </source>
</evidence>
<dbReference type="STRING" id="1157962.A0A250XNE3"/>
<feature type="domain" description="DUF7880" evidence="2">
    <location>
        <begin position="78"/>
        <end position="207"/>
    </location>
</feature>
<dbReference type="OrthoDB" id="512787at2759"/>
<feature type="region of interest" description="Disordered" evidence="1">
    <location>
        <begin position="211"/>
        <end position="232"/>
    </location>
</feature>
<proteinExistence type="predicted"/>
<reference evidence="3 4" key="1">
    <citation type="submission" date="2017-08" db="EMBL/GenBank/DDBJ databases">
        <title>Acidophilic green algal genome provides insights into adaptation to an acidic environment.</title>
        <authorList>
            <person name="Hirooka S."/>
            <person name="Hirose Y."/>
            <person name="Kanesaki Y."/>
            <person name="Higuchi S."/>
            <person name="Fujiwara T."/>
            <person name="Onuma R."/>
            <person name="Era A."/>
            <person name="Ohbayashi R."/>
            <person name="Uzuka A."/>
            <person name="Nozaki H."/>
            <person name="Yoshikawa H."/>
            <person name="Miyagishima S.Y."/>
        </authorList>
    </citation>
    <scope>NUCLEOTIDE SEQUENCE [LARGE SCALE GENOMIC DNA]</scope>
    <source>
        <strain evidence="3 4">NIES-2499</strain>
    </source>
</reference>
<name>A0A250XNE3_9CHLO</name>